<evidence type="ECO:0000313" key="2">
    <source>
        <dbReference type="EMBL" id="CAG9858329.1"/>
    </source>
</evidence>
<reference evidence="2" key="1">
    <citation type="submission" date="2022-01" db="EMBL/GenBank/DDBJ databases">
        <authorList>
            <person name="King R."/>
        </authorList>
    </citation>
    <scope>NUCLEOTIDE SEQUENCE</scope>
</reference>
<evidence type="ECO:0000259" key="1">
    <source>
        <dbReference type="PROSITE" id="PS50405"/>
    </source>
</evidence>
<organism evidence="2 3">
    <name type="scientific">Phyllotreta striolata</name>
    <name type="common">Striped flea beetle</name>
    <name type="synonym">Crioceris striolata</name>
    <dbReference type="NCBI Taxonomy" id="444603"/>
    <lineage>
        <taxon>Eukaryota</taxon>
        <taxon>Metazoa</taxon>
        <taxon>Ecdysozoa</taxon>
        <taxon>Arthropoda</taxon>
        <taxon>Hexapoda</taxon>
        <taxon>Insecta</taxon>
        <taxon>Pterygota</taxon>
        <taxon>Neoptera</taxon>
        <taxon>Endopterygota</taxon>
        <taxon>Coleoptera</taxon>
        <taxon>Polyphaga</taxon>
        <taxon>Cucujiformia</taxon>
        <taxon>Chrysomeloidea</taxon>
        <taxon>Chrysomelidae</taxon>
        <taxon>Galerucinae</taxon>
        <taxon>Alticini</taxon>
        <taxon>Phyllotreta</taxon>
    </lineage>
</organism>
<dbReference type="EMBL" id="OU900095">
    <property type="protein sequence ID" value="CAG9858329.1"/>
    <property type="molecule type" value="Genomic_DNA"/>
</dbReference>
<dbReference type="OrthoDB" id="19141at2759"/>
<dbReference type="SUPFAM" id="SSF47616">
    <property type="entry name" value="GST C-terminal domain-like"/>
    <property type="match status" value="1"/>
</dbReference>
<dbReference type="Gene3D" id="1.20.1050.10">
    <property type="match status" value="1"/>
</dbReference>
<dbReference type="PANTHER" id="PTHR44490">
    <property type="entry name" value="EUKARYOTIC TRANSLATION ELONGATION FACTOR 1 EPSILON-1"/>
    <property type="match status" value="1"/>
</dbReference>
<protein>
    <recommendedName>
        <fullName evidence="1">GST C-terminal domain-containing protein</fullName>
    </recommendedName>
</protein>
<dbReference type="GO" id="GO:0005737">
    <property type="term" value="C:cytoplasm"/>
    <property type="evidence" value="ECO:0007669"/>
    <property type="project" value="TreeGrafter"/>
</dbReference>
<dbReference type="PROSITE" id="PS50405">
    <property type="entry name" value="GST_CTER"/>
    <property type="match status" value="1"/>
</dbReference>
<dbReference type="Pfam" id="PF21972">
    <property type="entry name" value="Arc1p_N_like"/>
    <property type="match status" value="1"/>
</dbReference>
<name>A0A9N9TKZ4_PHYSR</name>
<accession>A0A9N9TKZ4</accession>
<proteinExistence type="predicted"/>
<gene>
    <name evidence="2" type="ORF">PHYEVI_LOCUS4719</name>
</gene>
<dbReference type="PANTHER" id="PTHR44490:SF1">
    <property type="entry name" value="EUKARYOTIC TRANSLATION ELONGATION FACTOR 1 EPSILON-1"/>
    <property type="match status" value="1"/>
</dbReference>
<keyword evidence="3" id="KW-1185">Reference proteome</keyword>
<feature type="domain" description="GST C-terminal" evidence="1">
    <location>
        <begin position="41"/>
        <end position="159"/>
    </location>
</feature>
<dbReference type="InterPro" id="IPR010987">
    <property type="entry name" value="Glutathione-S-Trfase_C-like"/>
</dbReference>
<sequence>MVVNIQGKLNQIAALLKTKVDNTKTSKIPNTGIVNKILKLSKSSQLKLNPTNDLESLELQQWIEYINTYAAHIDSPQNAKTVLSELNEMLSIKTYLVGYRLTIADILLFYVLKDTLVSLSNFEKEKYLNLCRWFDNLQHDDIFKQKHEVIDFSSNYLAVVVPSRH</sequence>
<dbReference type="InterPro" id="IPR053836">
    <property type="entry name" value="Arc1-like_N"/>
</dbReference>
<evidence type="ECO:0000313" key="3">
    <source>
        <dbReference type="Proteomes" id="UP001153712"/>
    </source>
</evidence>
<dbReference type="AlphaFoldDB" id="A0A9N9TKZ4"/>
<dbReference type="InterPro" id="IPR036282">
    <property type="entry name" value="Glutathione-S-Trfase_C_sf"/>
</dbReference>
<dbReference type="GO" id="GO:0043517">
    <property type="term" value="P:positive regulation of DNA damage response, signal transduction by p53 class mediator"/>
    <property type="evidence" value="ECO:0007669"/>
    <property type="project" value="InterPro"/>
</dbReference>
<dbReference type="GO" id="GO:0005634">
    <property type="term" value="C:nucleus"/>
    <property type="evidence" value="ECO:0007669"/>
    <property type="project" value="TreeGrafter"/>
</dbReference>
<dbReference type="Proteomes" id="UP001153712">
    <property type="component" value="Chromosome 2"/>
</dbReference>
<dbReference type="InterPro" id="IPR042450">
    <property type="entry name" value="EEF1E1"/>
</dbReference>
<dbReference type="GO" id="GO:0017101">
    <property type="term" value="C:aminoacyl-tRNA synthetase multienzyme complex"/>
    <property type="evidence" value="ECO:0007669"/>
    <property type="project" value="InterPro"/>
</dbReference>